<dbReference type="PANTHER" id="PTHR32114">
    <property type="entry name" value="ABC TRANSPORTER ABCH.3"/>
    <property type="match status" value="1"/>
</dbReference>
<dbReference type="AlphaFoldDB" id="A0A1F2PEI4"/>
<feature type="coiled-coil region" evidence="4">
    <location>
        <begin position="446"/>
        <end position="482"/>
    </location>
</feature>
<name>A0A1F2PEI4_9FIRM</name>
<dbReference type="Gene3D" id="3.40.50.300">
    <property type="entry name" value="P-loop containing nucleotide triphosphate hydrolases"/>
    <property type="match status" value="2"/>
</dbReference>
<dbReference type="InterPro" id="IPR038729">
    <property type="entry name" value="Rad50/SbcC_AAA"/>
</dbReference>
<gene>
    <name evidence="6" type="primary">sbcC</name>
    <name evidence="6" type="ORF">ACWI_31490</name>
</gene>
<dbReference type="InterPro" id="IPR027417">
    <property type="entry name" value="P-loop_NTPase"/>
</dbReference>
<dbReference type="PANTHER" id="PTHR32114:SF2">
    <property type="entry name" value="ABC TRANSPORTER ABCH.3"/>
    <property type="match status" value="1"/>
</dbReference>
<dbReference type="Pfam" id="PF13558">
    <property type="entry name" value="SbcC_Walker_B"/>
    <property type="match status" value="1"/>
</dbReference>
<evidence type="ECO:0000259" key="5">
    <source>
        <dbReference type="Pfam" id="PF13476"/>
    </source>
</evidence>
<feature type="coiled-coil region" evidence="4">
    <location>
        <begin position="660"/>
        <end position="786"/>
    </location>
</feature>
<protein>
    <recommendedName>
        <fullName evidence="3">Nuclease SbcCD subunit C</fullName>
    </recommendedName>
</protein>
<reference evidence="6 7" key="1">
    <citation type="submission" date="2015-09" db="EMBL/GenBank/DDBJ databases">
        <title>Genome sequence of Acetobacterium wieringae DSM 1911.</title>
        <authorList>
            <person name="Poehlein A."/>
            <person name="Bengelsdorf F.R."/>
            <person name="Schiel-Bengelsdorf B."/>
            <person name="Duerre P."/>
            <person name="Daniel R."/>
        </authorList>
    </citation>
    <scope>NUCLEOTIDE SEQUENCE [LARGE SCALE GENOMIC DNA]</scope>
    <source>
        <strain evidence="6 7">DSM 1911</strain>
    </source>
</reference>
<comment type="similarity">
    <text evidence="1">Belongs to the SMC family. SbcC subfamily.</text>
</comment>
<dbReference type="OrthoDB" id="9795626at2"/>
<comment type="subunit">
    <text evidence="2">Heterodimer of SbcC and SbcD.</text>
</comment>
<keyword evidence="4" id="KW-0175">Coiled coil</keyword>
<dbReference type="SUPFAM" id="SSF52540">
    <property type="entry name" value="P-loop containing nucleoside triphosphate hydrolases"/>
    <property type="match status" value="1"/>
</dbReference>
<dbReference type="Pfam" id="PF13476">
    <property type="entry name" value="AAA_23"/>
    <property type="match status" value="1"/>
</dbReference>
<dbReference type="Proteomes" id="UP000176244">
    <property type="component" value="Unassembled WGS sequence"/>
</dbReference>
<sequence>MRPIRLKIKGINSFQDEQQIDFETLTEAGIFGIFGPTGSGKSTILDGITLALYGKLSRNSSNYINVNDDKASVVYEFVIDGAEEKTYQVSREFKRNKNEGINQGKCQLLELRPQGPLVLADKTTEVTNACEEIIGLGLTDFTRTVVLPQGKFSDFLKLEGKPRRDMLERLFNLSKYGDDLANRLKSERIREVEKQNQILGSMNTYEGVTPEALAEKKHSYEENQRQLQTNREKFNTLDIQLLEAKKLMALLAEQKDTKAALTDLEARSAEIKSKEQQLRLGKKALEVRPFLEAFETLKTQVERGRRSLADSEEKLSQLFDEKETCEKSFNQTDNYKTENLFKFQSKLEKVDDAIGWKQAQLALDKEIREMNKKMDEANHQKINLENDKTRLQEELEKEKKQLIAQRREEKQCRIEPDYRQKITRGMAVTEEIIRLKNEIADDQIRLNKNQTEINTLLESEKNLEAQKQVKEAEQAVVEQELIALEKARPASWDSIGKEKEAALHCQNLFLKQQQANASMIALESQIDALIQTIGTKKAAEKLLKEKMAAVEEELIQLENKNFGLKLRELLKDGKPCPVCGATKHPFAEDRDESDDAIRKAVIKKAHQQQEQELSELTAEIAQLTGSFTTLVENQKQLKTEIASLGEAIPEGQPELLVAANTKRSQELEVWEERLKKLEARNQEAKNQLLKLEGDLKEKNASREALLLQTRELEVLKSKKETACAELETEGAELRKQLKVNKAYDFYAANETIKKLDQRRSELMDHLEKLETAVNDQQQQLEKQSEVIHGVNRQVQEFLLLIGQKAQQFKEKKSAIEEKLGKDYPLPELDELKNKFQGNIKWIENAWNTARTKLDAAREAYEKTQEMVTIQKANLTTLESQYDITAAGLKKQLMAHGFLDLIAALNACIPDQTIKNLEMEIEGYRQSHTKLAGRLEDLNQKINGREMTDVAYAEICSVHQRLEADIETQKVLDIRLKASVDELEKRLAELASYLEQKEQVDHRLGLIADLEKLFSGKRFVEFVAVSRLKYISIAASKRLTEISNGNYGLEADDEGKFIIRDYKNGGAARDASTLSGGETFLASLALALALSAEIQLKGRAPLEFFFLDEGFGSLHEDALEVVMNSIEMLHNDRLKVGIISHVESIKNRMPVKLLITPGEAGVGGSKVRIEK</sequence>
<evidence type="ECO:0000256" key="2">
    <source>
        <dbReference type="ARBA" id="ARBA00011322"/>
    </source>
</evidence>
<evidence type="ECO:0000256" key="4">
    <source>
        <dbReference type="SAM" id="Coils"/>
    </source>
</evidence>
<feature type="domain" description="Rad50/SbcC-type AAA" evidence="5">
    <location>
        <begin position="5"/>
        <end position="237"/>
    </location>
</feature>
<proteinExistence type="inferred from homology"/>
<organism evidence="6 7">
    <name type="scientific">Acetobacterium wieringae</name>
    <dbReference type="NCBI Taxonomy" id="52694"/>
    <lineage>
        <taxon>Bacteria</taxon>
        <taxon>Bacillati</taxon>
        <taxon>Bacillota</taxon>
        <taxon>Clostridia</taxon>
        <taxon>Eubacteriales</taxon>
        <taxon>Eubacteriaceae</taxon>
        <taxon>Acetobacterium</taxon>
    </lineage>
</organism>
<evidence type="ECO:0000256" key="3">
    <source>
        <dbReference type="ARBA" id="ARBA00013368"/>
    </source>
</evidence>
<dbReference type="EMBL" id="LKEU01000042">
    <property type="protein sequence ID" value="OFV69292.1"/>
    <property type="molecule type" value="Genomic_DNA"/>
</dbReference>
<accession>A0A1F2PEI4</accession>
<feature type="coiled-coil region" evidence="4">
    <location>
        <begin position="599"/>
        <end position="626"/>
    </location>
</feature>
<dbReference type="RefSeq" id="WP_070372411.1">
    <property type="nucleotide sequence ID" value="NZ_LKEU01000042.1"/>
</dbReference>
<evidence type="ECO:0000313" key="6">
    <source>
        <dbReference type="EMBL" id="OFV69292.1"/>
    </source>
</evidence>
<feature type="coiled-coil region" evidence="4">
    <location>
        <begin position="540"/>
        <end position="567"/>
    </location>
</feature>
<dbReference type="STRING" id="52694.ACWI_31490"/>
<dbReference type="GO" id="GO:0006302">
    <property type="term" value="P:double-strand break repair"/>
    <property type="evidence" value="ECO:0007669"/>
    <property type="project" value="InterPro"/>
</dbReference>
<evidence type="ECO:0000313" key="7">
    <source>
        <dbReference type="Proteomes" id="UP000176244"/>
    </source>
</evidence>
<dbReference type="GO" id="GO:0016887">
    <property type="term" value="F:ATP hydrolysis activity"/>
    <property type="evidence" value="ECO:0007669"/>
    <property type="project" value="InterPro"/>
</dbReference>
<feature type="coiled-coil region" evidence="4">
    <location>
        <begin position="360"/>
        <end position="412"/>
    </location>
</feature>
<evidence type="ECO:0000256" key="1">
    <source>
        <dbReference type="ARBA" id="ARBA00006930"/>
    </source>
</evidence>
<comment type="caution">
    <text evidence="6">The sequence shown here is derived from an EMBL/GenBank/DDBJ whole genome shotgun (WGS) entry which is preliminary data.</text>
</comment>